<dbReference type="Proteomes" id="UP000178116">
    <property type="component" value="Unassembled WGS sequence"/>
</dbReference>
<comment type="caution">
    <text evidence="1">The sequence shown here is derived from an EMBL/GenBank/DDBJ whole genome shotgun (WGS) entry which is preliminary data.</text>
</comment>
<dbReference type="AlphaFoldDB" id="A0A1G2LVZ2"/>
<gene>
    <name evidence="1" type="ORF">A3A10_02755</name>
</gene>
<protein>
    <submittedName>
        <fullName evidence="1">Uncharacterized protein</fullName>
    </submittedName>
</protein>
<proteinExistence type="predicted"/>
<evidence type="ECO:0000313" key="1">
    <source>
        <dbReference type="EMBL" id="OHA14961.1"/>
    </source>
</evidence>
<sequence>MENFFYEGGKYLIDASGKVKNGGDIDGNKNILIDKEIPEKFHEGIAVHEIEERKLLLKGHSYVYSHNEAQKKELDFYEKKYGKEKALEVLEEEEVVVLNITFRHSISRKTKMLKAEEENPEIPVNAPLIDMRAIREAVFEGKRYLVDNSEKLIGTLVDIYEKGGIIYIDRDVPERFFEGLALSELVTRKFLRKGMGWRDAGQEGDKAEQEHYAAKYGAIEAGEIARDELKSQAWKFEREKKELKEMGGHKVIYEKGEILSE</sequence>
<evidence type="ECO:0000313" key="2">
    <source>
        <dbReference type="Proteomes" id="UP000178116"/>
    </source>
</evidence>
<organism evidence="1 2">
    <name type="scientific">Candidatus Tagabacteria bacterium RIFCSPLOWO2_01_FULL_42_9</name>
    <dbReference type="NCBI Taxonomy" id="1802296"/>
    <lineage>
        <taxon>Bacteria</taxon>
        <taxon>Candidatus Tagaibacteriota</taxon>
    </lineage>
</organism>
<reference evidence="1 2" key="1">
    <citation type="journal article" date="2016" name="Nat. Commun.">
        <title>Thousands of microbial genomes shed light on interconnected biogeochemical processes in an aquifer system.</title>
        <authorList>
            <person name="Anantharaman K."/>
            <person name="Brown C.T."/>
            <person name="Hug L.A."/>
            <person name="Sharon I."/>
            <person name="Castelle C.J."/>
            <person name="Probst A.J."/>
            <person name="Thomas B.C."/>
            <person name="Singh A."/>
            <person name="Wilkins M.J."/>
            <person name="Karaoz U."/>
            <person name="Brodie E.L."/>
            <person name="Williams K.H."/>
            <person name="Hubbard S.S."/>
            <person name="Banfield J.F."/>
        </authorList>
    </citation>
    <scope>NUCLEOTIDE SEQUENCE [LARGE SCALE GENOMIC DNA]</scope>
</reference>
<name>A0A1G2LVZ2_9BACT</name>
<dbReference type="EMBL" id="MHRA01000033">
    <property type="protein sequence ID" value="OHA14961.1"/>
    <property type="molecule type" value="Genomic_DNA"/>
</dbReference>
<accession>A0A1G2LVZ2</accession>